<comment type="caution">
    <text evidence="2">The sequence shown here is derived from an EMBL/GenBank/DDBJ whole genome shotgun (WGS) entry which is preliminary data.</text>
</comment>
<feature type="region of interest" description="Disordered" evidence="1">
    <location>
        <begin position="61"/>
        <end position="104"/>
    </location>
</feature>
<dbReference type="AlphaFoldDB" id="A0A9W4DUI4"/>
<protein>
    <submittedName>
        <fullName evidence="2">Uncharacterized protein</fullName>
    </submittedName>
</protein>
<dbReference type="Proteomes" id="UP001152519">
    <property type="component" value="Unassembled WGS sequence"/>
</dbReference>
<organism evidence="2 3">
    <name type="scientific">Actinacidiphila cocklensis</name>
    <dbReference type="NCBI Taxonomy" id="887465"/>
    <lineage>
        <taxon>Bacteria</taxon>
        <taxon>Bacillati</taxon>
        <taxon>Actinomycetota</taxon>
        <taxon>Actinomycetes</taxon>
        <taxon>Kitasatosporales</taxon>
        <taxon>Streptomycetaceae</taxon>
        <taxon>Actinacidiphila</taxon>
    </lineage>
</organism>
<evidence type="ECO:0000313" key="2">
    <source>
        <dbReference type="EMBL" id="CAG6396530.1"/>
    </source>
</evidence>
<sequence length="104" mass="11255">MCPLPCRSPAALRHLHFRECDRPEALTVGPASEATHLLDARLVNNVPCCYVDLLAGRQVSTTEKTAPPGGGNRSCPRPKQPSRRRRTRPAGAPETVRASAACAW</sequence>
<gene>
    <name evidence="2" type="ORF">SCOCK_420031</name>
</gene>
<keyword evidence="3" id="KW-1185">Reference proteome</keyword>
<dbReference type="EMBL" id="CAJSLV010000073">
    <property type="protein sequence ID" value="CAG6396530.1"/>
    <property type="molecule type" value="Genomic_DNA"/>
</dbReference>
<name>A0A9W4DUI4_9ACTN</name>
<accession>A0A9W4DUI4</accession>
<evidence type="ECO:0000313" key="3">
    <source>
        <dbReference type="Proteomes" id="UP001152519"/>
    </source>
</evidence>
<evidence type="ECO:0000256" key="1">
    <source>
        <dbReference type="SAM" id="MobiDB-lite"/>
    </source>
</evidence>
<reference evidence="2" key="1">
    <citation type="submission" date="2021-05" db="EMBL/GenBank/DDBJ databases">
        <authorList>
            <person name="Arsene-Ploetze F."/>
        </authorList>
    </citation>
    <scope>NUCLEOTIDE SEQUENCE</scope>
    <source>
        <strain evidence="2">DSM 42138</strain>
    </source>
</reference>
<proteinExistence type="predicted"/>